<comment type="caution">
    <text evidence="1">The sequence shown here is derived from an EMBL/GenBank/DDBJ whole genome shotgun (WGS) entry which is preliminary data.</text>
</comment>
<dbReference type="RefSeq" id="WP_004788664.1">
    <property type="nucleotide sequence ID" value="NZ_SORO01000001.1"/>
</dbReference>
<dbReference type="AlphaFoldDB" id="A0A4R8MWJ3"/>
<dbReference type="Proteomes" id="UP000294684">
    <property type="component" value="Unassembled WGS sequence"/>
</dbReference>
<sequence length="42" mass="4830">MLNELFLDVLSRILLQMDENDPIIVSIHRQTGESEVCQMALN</sequence>
<evidence type="ECO:0000313" key="1">
    <source>
        <dbReference type="EMBL" id="TDY72147.1"/>
    </source>
</evidence>
<proteinExistence type="predicted"/>
<evidence type="ECO:0000313" key="2">
    <source>
        <dbReference type="Proteomes" id="UP000294684"/>
    </source>
</evidence>
<reference evidence="1 2" key="1">
    <citation type="submission" date="2019-03" db="EMBL/GenBank/DDBJ databases">
        <title>Genomic Encyclopedia of Archaeal and Bacterial Type Strains, Phase II (KMG-II): from individual species to whole genera.</title>
        <authorList>
            <person name="Goeker M."/>
        </authorList>
    </citation>
    <scope>NUCLEOTIDE SEQUENCE [LARGE SCALE GENOMIC DNA]</scope>
    <source>
        <strain evidence="1 2">DSM 21537</strain>
    </source>
</reference>
<keyword evidence="2" id="KW-1185">Reference proteome</keyword>
<organism evidence="1 2">
    <name type="scientific">Leptospira meyeri</name>
    <dbReference type="NCBI Taxonomy" id="29508"/>
    <lineage>
        <taxon>Bacteria</taxon>
        <taxon>Pseudomonadati</taxon>
        <taxon>Spirochaetota</taxon>
        <taxon>Spirochaetia</taxon>
        <taxon>Leptospirales</taxon>
        <taxon>Leptospiraceae</taxon>
        <taxon>Leptospira</taxon>
    </lineage>
</organism>
<dbReference type="EMBL" id="SORO01000001">
    <property type="protein sequence ID" value="TDY72147.1"/>
    <property type="molecule type" value="Genomic_DNA"/>
</dbReference>
<protein>
    <submittedName>
        <fullName evidence="1">Uncharacterized protein</fullName>
    </submittedName>
</protein>
<dbReference type="GeneID" id="79829316"/>
<accession>A0A4R8MWJ3</accession>
<gene>
    <name evidence="1" type="ORF">CLV96_1133</name>
</gene>
<name>A0A4R8MWJ3_LEPME</name>